<sequence length="154" mass="17455">YGVSGVEHADGEFSLLEGDVKKSVVNGIPLIEFSKRIHQLLVNEMSISVVFKLLGINIGFVALQNKLYGIGRPSKPFQLMDIENGYFLAKFQMISYPNKVLTWVRFSGLPNYLYKKEVLWDIGGMMLVERRTKCTSRELNKLGKSGFEEKSSRS</sequence>
<evidence type="ECO:0008006" key="3">
    <source>
        <dbReference type="Google" id="ProtNLM"/>
    </source>
</evidence>
<feature type="non-terminal residue" evidence="1">
    <location>
        <position position="1"/>
    </location>
</feature>
<gene>
    <name evidence="1" type="ORF">Goari_006121</name>
</gene>
<comment type="caution">
    <text evidence="1">The sequence shown here is derived from an EMBL/GenBank/DDBJ whole genome shotgun (WGS) entry which is preliminary data.</text>
</comment>
<name>A0A7J8XM95_GOSAI</name>
<dbReference type="AlphaFoldDB" id="A0A7J8XM95"/>
<protein>
    <recommendedName>
        <fullName evidence="3">DUF4283 domain-containing protein</fullName>
    </recommendedName>
</protein>
<reference evidence="1 2" key="1">
    <citation type="journal article" date="2019" name="Genome Biol. Evol.">
        <title>Insights into the evolution of the New World diploid cottons (Gossypium, subgenus Houzingenia) based on genome sequencing.</title>
        <authorList>
            <person name="Grover C.E."/>
            <person name="Arick M.A. 2nd"/>
            <person name="Thrash A."/>
            <person name="Conover J.L."/>
            <person name="Sanders W.S."/>
            <person name="Peterson D.G."/>
            <person name="Frelichowski J.E."/>
            <person name="Scheffler J.A."/>
            <person name="Scheffler B.E."/>
            <person name="Wendel J.F."/>
        </authorList>
    </citation>
    <scope>NUCLEOTIDE SEQUENCE [LARGE SCALE GENOMIC DNA]</scope>
    <source>
        <strain evidence="1">185</strain>
        <tissue evidence="1">Leaf</tissue>
    </source>
</reference>
<proteinExistence type="predicted"/>
<evidence type="ECO:0000313" key="1">
    <source>
        <dbReference type="EMBL" id="MBA0688322.1"/>
    </source>
</evidence>
<dbReference type="Proteomes" id="UP000593577">
    <property type="component" value="Unassembled WGS sequence"/>
</dbReference>
<evidence type="ECO:0000313" key="2">
    <source>
        <dbReference type="Proteomes" id="UP000593577"/>
    </source>
</evidence>
<dbReference type="EMBL" id="JABFAA010000008">
    <property type="protein sequence ID" value="MBA0688322.1"/>
    <property type="molecule type" value="Genomic_DNA"/>
</dbReference>
<organism evidence="1 2">
    <name type="scientific">Gossypium aridum</name>
    <name type="common">American cotton</name>
    <name type="synonym">Erioxylum aridum</name>
    <dbReference type="NCBI Taxonomy" id="34290"/>
    <lineage>
        <taxon>Eukaryota</taxon>
        <taxon>Viridiplantae</taxon>
        <taxon>Streptophyta</taxon>
        <taxon>Embryophyta</taxon>
        <taxon>Tracheophyta</taxon>
        <taxon>Spermatophyta</taxon>
        <taxon>Magnoliopsida</taxon>
        <taxon>eudicotyledons</taxon>
        <taxon>Gunneridae</taxon>
        <taxon>Pentapetalae</taxon>
        <taxon>rosids</taxon>
        <taxon>malvids</taxon>
        <taxon>Malvales</taxon>
        <taxon>Malvaceae</taxon>
        <taxon>Malvoideae</taxon>
        <taxon>Gossypium</taxon>
    </lineage>
</organism>
<accession>A0A7J8XM95</accession>
<keyword evidence="2" id="KW-1185">Reference proteome</keyword>
<feature type="non-terminal residue" evidence="1">
    <location>
        <position position="154"/>
    </location>
</feature>